<proteinExistence type="predicted"/>
<gene>
    <name evidence="2" type="ORF">PG999_014552</name>
</gene>
<dbReference type="Proteomes" id="UP001392437">
    <property type="component" value="Unassembled WGS sequence"/>
</dbReference>
<dbReference type="EMBL" id="JAQQWP010000012">
    <property type="protein sequence ID" value="KAK8092965.1"/>
    <property type="molecule type" value="Genomic_DNA"/>
</dbReference>
<evidence type="ECO:0000256" key="1">
    <source>
        <dbReference type="SAM" id="MobiDB-lite"/>
    </source>
</evidence>
<evidence type="ECO:0000313" key="2">
    <source>
        <dbReference type="EMBL" id="KAK8092965.1"/>
    </source>
</evidence>
<evidence type="ECO:0000313" key="3">
    <source>
        <dbReference type="Proteomes" id="UP001392437"/>
    </source>
</evidence>
<feature type="region of interest" description="Disordered" evidence="1">
    <location>
        <begin position="38"/>
        <end position="60"/>
    </location>
</feature>
<keyword evidence="3" id="KW-1185">Reference proteome</keyword>
<name>A0AAW0QEG9_9PEZI</name>
<organism evidence="2 3">
    <name type="scientific">Apiospora kogelbergensis</name>
    <dbReference type="NCBI Taxonomy" id="1337665"/>
    <lineage>
        <taxon>Eukaryota</taxon>
        <taxon>Fungi</taxon>
        <taxon>Dikarya</taxon>
        <taxon>Ascomycota</taxon>
        <taxon>Pezizomycotina</taxon>
        <taxon>Sordariomycetes</taxon>
        <taxon>Xylariomycetidae</taxon>
        <taxon>Amphisphaeriales</taxon>
        <taxon>Apiosporaceae</taxon>
        <taxon>Apiospora</taxon>
    </lineage>
</organism>
<protein>
    <submittedName>
        <fullName evidence="2">Uncharacterized protein</fullName>
    </submittedName>
</protein>
<dbReference type="AlphaFoldDB" id="A0AAW0QEG9"/>
<reference evidence="2 3" key="1">
    <citation type="submission" date="2023-01" db="EMBL/GenBank/DDBJ databases">
        <title>Analysis of 21 Apiospora genomes using comparative genomics revels a genus with tremendous synthesis potential of carbohydrate active enzymes and secondary metabolites.</title>
        <authorList>
            <person name="Sorensen T."/>
        </authorList>
    </citation>
    <scope>NUCLEOTIDE SEQUENCE [LARGE SCALE GENOMIC DNA]</scope>
    <source>
        <strain evidence="2 3">CBS 117206</strain>
    </source>
</reference>
<comment type="caution">
    <text evidence="2">The sequence shown here is derived from an EMBL/GenBank/DDBJ whole genome shotgun (WGS) entry which is preliminary data.</text>
</comment>
<accession>A0AAW0QEG9</accession>
<sequence length="193" mass="21058">MCRKEIRNHIYLGCKLGGFVAVPNNNVSAAAAAVAGPSGTQQAAHQRNDPVVTGQNPEQSTSFSRTVFEVIRANVIHAWPTETMEIDPPVQQAAQPSVEPAQGTEEEAHRELHKIRETLIVQCPEAWNNNSDPDIPPEKRHCPIEDMESMRPGHVGEADMSTPGPNAECPVCSDIEKAEKKALNTKLVVSFFS</sequence>